<dbReference type="Proteomes" id="UP001165960">
    <property type="component" value="Unassembled WGS sequence"/>
</dbReference>
<dbReference type="EMBL" id="QTSX02007521">
    <property type="protein sequence ID" value="KAJ9048168.1"/>
    <property type="molecule type" value="Genomic_DNA"/>
</dbReference>
<proteinExistence type="predicted"/>
<gene>
    <name evidence="1" type="ORF">DSO57_1037739</name>
</gene>
<organism evidence="1 2">
    <name type="scientific">Entomophthora muscae</name>
    <dbReference type="NCBI Taxonomy" id="34485"/>
    <lineage>
        <taxon>Eukaryota</taxon>
        <taxon>Fungi</taxon>
        <taxon>Fungi incertae sedis</taxon>
        <taxon>Zoopagomycota</taxon>
        <taxon>Entomophthoromycotina</taxon>
        <taxon>Entomophthoromycetes</taxon>
        <taxon>Entomophthorales</taxon>
        <taxon>Entomophthoraceae</taxon>
        <taxon>Entomophthora</taxon>
    </lineage>
</organism>
<keyword evidence="2" id="KW-1185">Reference proteome</keyword>
<accession>A0ACC2RDL8</accession>
<name>A0ACC2RDL8_9FUNG</name>
<sequence length="77" mass="8945">MIANAMYEKGKESLARYIGWYTAPYGPITLEILATLGYTMKKLTWGHSSGGFIQLVRQDYENARKKRQTEHLRQHNL</sequence>
<protein>
    <submittedName>
        <fullName evidence="1">Uncharacterized protein</fullName>
    </submittedName>
</protein>
<comment type="caution">
    <text evidence="1">The sequence shown here is derived from an EMBL/GenBank/DDBJ whole genome shotgun (WGS) entry which is preliminary data.</text>
</comment>
<reference evidence="1" key="1">
    <citation type="submission" date="2022-04" db="EMBL/GenBank/DDBJ databases">
        <title>Genome of the entomopathogenic fungus Entomophthora muscae.</title>
        <authorList>
            <person name="Elya C."/>
            <person name="Lovett B.R."/>
            <person name="Lee E."/>
            <person name="Macias A.M."/>
            <person name="Hajek A.E."/>
            <person name="De Bivort B.L."/>
            <person name="Kasson M.T."/>
            <person name="De Fine Licht H.H."/>
            <person name="Stajich J.E."/>
        </authorList>
    </citation>
    <scope>NUCLEOTIDE SEQUENCE</scope>
    <source>
        <strain evidence="1">Berkeley</strain>
    </source>
</reference>
<evidence type="ECO:0000313" key="1">
    <source>
        <dbReference type="EMBL" id="KAJ9048168.1"/>
    </source>
</evidence>
<evidence type="ECO:0000313" key="2">
    <source>
        <dbReference type="Proteomes" id="UP001165960"/>
    </source>
</evidence>